<sequence>MVFAVLGNGFDRRGGGGLIVLVGGGGGGGFGICWSVVVTVVLGSGFDYRFMGLLEIGLSTGVEIYVWIKVLTAIVVLGTAVLSFYMAWKKCRSNNNDSNPGLELQGRNCWW</sequence>
<name>A0AAW2DG70_9ROSI</name>
<dbReference type="EMBL" id="JAZDWU010000003">
    <property type="protein sequence ID" value="KAL0009462.1"/>
    <property type="molecule type" value="Genomic_DNA"/>
</dbReference>
<feature type="transmembrane region" description="Helical" evidence="1">
    <location>
        <begin position="64"/>
        <end position="88"/>
    </location>
</feature>
<accession>A0AAW2DG70</accession>
<dbReference type="Proteomes" id="UP001459277">
    <property type="component" value="Unassembled WGS sequence"/>
</dbReference>
<reference evidence="2 3" key="1">
    <citation type="submission" date="2024-01" db="EMBL/GenBank/DDBJ databases">
        <title>A telomere-to-telomere, gap-free genome of sweet tea (Lithocarpus litseifolius).</title>
        <authorList>
            <person name="Zhou J."/>
        </authorList>
    </citation>
    <scope>NUCLEOTIDE SEQUENCE [LARGE SCALE GENOMIC DNA]</scope>
    <source>
        <strain evidence="2">Zhou-2022a</strain>
        <tissue evidence="2">Leaf</tissue>
    </source>
</reference>
<keyword evidence="3" id="KW-1185">Reference proteome</keyword>
<feature type="transmembrane region" description="Helical" evidence="1">
    <location>
        <begin position="18"/>
        <end position="44"/>
    </location>
</feature>
<keyword evidence="1" id="KW-1133">Transmembrane helix</keyword>
<evidence type="ECO:0008006" key="4">
    <source>
        <dbReference type="Google" id="ProtNLM"/>
    </source>
</evidence>
<comment type="caution">
    <text evidence="2">The sequence shown here is derived from an EMBL/GenBank/DDBJ whole genome shotgun (WGS) entry which is preliminary data.</text>
</comment>
<organism evidence="2 3">
    <name type="scientific">Lithocarpus litseifolius</name>
    <dbReference type="NCBI Taxonomy" id="425828"/>
    <lineage>
        <taxon>Eukaryota</taxon>
        <taxon>Viridiplantae</taxon>
        <taxon>Streptophyta</taxon>
        <taxon>Embryophyta</taxon>
        <taxon>Tracheophyta</taxon>
        <taxon>Spermatophyta</taxon>
        <taxon>Magnoliopsida</taxon>
        <taxon>eudicotyledons</taxon>
        <taxon>Gunneridae</taxon>
        <taxon>Pentapetalae</taxon>
        <taxon>rosids</taxon>
        <taxon>fabids</taxon>
        <taxon>Fagales</taxon>
        <taxon>Fagaceae</taxon>
        <taxon>Lithocarpus</taxon>
    </lineage>
</organism>
<evidence type="ECO:0000256" key="1">
    <source>
        <dbReference type="SAM" id="Phobius"/>
    </source>
</evidence>
<keyword evidence="1" id="KW-0472">Membrane</keyword>
<protein>
    <recommendedName>
        <fullName evidence="4">Transmembrane protein</fullName>
    </recommendedName>
</protein>
<gene>
    <name evidence="2" type="ORF">SO802_010964</name>
</gene>
<proteinExistence type="predicted"/>
<evidence type="ECO:0000313" key="2">
    <source>
        <dbReference type="EMBL" id="KAL0009462.1"/>
    </source>
</evidence>
<evidence type="ECO:0000313" key="3">
    <source>
        <dbReference type="Proteomes" id="UP001459277"/>
    </source>
</evidence>
<keyword evidence="1" id="KW-0812">Transmembrane</keyword>
<dbReference type="AlphaFoldDB" id="A0AAW2DG70"/>